<gene>
    <name evidence="1" type="ORF">MLD38_000826</name>
</gene>
<dbReference type="EMBL" id="CM042880">
    <property type="protein sequence ID" value="KAI4388505.1"/>
    <property type="molecule type" value="Genomic_DNA"/>
</dbReference>
<evidence type="ECO:0000313" key="2">
    <source>
        <dbReference type="Proteomes" id="UP001057402"/>
    </source>
</evidence>
<proteinExistence type="predicted"/>
<keyword evidence="2" id="KW-1185">Reference proteome</keyword>
<organism evidence="1 2">
    <name type="scientific">Melastoma candidum</name>
    <dbReference type="NCBI Taxonomy" id="119954"/>
    <lineage>
        <taxon>Eukaryota</taxon>
        <taxon>Viridiplantae</taxon>
        <taxon>Streptophyta</taxon>
        <taxon>Embryophyta</taxon>
        <taxon>Tracheophyta</taxon>
        <taxon>Spermatophyta</taxon>
        <taxon>Magnoliopsida</taxon>
        <taxon>eudicotyledons</taxon>
        <taxon>Gunneridae</taxon>
        <taxon>Pentapetalae</taxon>
        <taxon>rosids</taxon>
        <taxon>malvids</taxon>
        <taxon>Myrtales</taxon>
        <taxon>Melastomataceae</taxon>
        <taxon>Melastomatoideae</taxon>
        <taxon>Melastomateae</taxon>
        <taxon>Melastoma</taxon>
    </lineage>
</organism>
<sequence>MRRVWRTGWRCTQRRDYGSSGEYVPRHIQMQIINALRSGDRTRASKLLLNLSEGNQSPRAGDFIHLLDYCAKSPDPLFAVETARVFHEKKIHMSDTYQILTMQALCKGGYLEEGYRMLLHLWEHQKIYPSLAAYNCLLKACVDSQSPIQINNCFHLMDCQLVGKNEATYLELLKIAVWQENISVAHQIWKDYSKHYSLSSLSLRKFIWAFSRLGDLDTAYITLQMMVDLAISNGLHNPSIGVLSSSRLDIPIPSKSEPILDRSGEKEMKNRSSRATSCGNDLQLICSTINSDACSSALSTLRIERPSISKELRWSFNDVLHSCAKARNGILADKLFQQMINLGLQPSSYTYDGYVRAIIPERGYEDALGVLKLMQKENLKPHDSTLAAVAISCSKALELDLAEELLGQISGSPHPYPFNACLAACNAMNQPERAVRLLAKMKQINVHPDITTYGLLFSLFGNVNFPYEEGNILSRAEAAKRISVIETDMVKRGVQHNLLSVRNLVRVLGQEGMIKELIEHLQVAQNIDIPSDFHLVTPVYNTVLHSLVEANEGGKAIEIFKNMRSSPCPPDAETYNIMIDCCSIVKCFRSACTLVSLMIRSGCLPVTTTFTILLKILLDDENYDEAFYLLAQARSEGMSLDVLFYNTLIKKLSEKGELALLEHVIELMRRDNVQPDPSTCSYVVAAYVDNGYMKTAMQALQVLSVRMISQDGTVPEDRRSTYNEFILSEDPMVESQLASLFEIDDDNLAFALLNLRWCAIEGTAPISWSPEESPWAQRLRIKYDQS</sequence>
<name>A0ACB9SC79_9MYRT</name>
<evidence type="ECO:0000313" key="1">
    <source>
        <dbReference type="EMBL" id="KAI4388505.1"/>
    </source>
</evidence>
<dbReference type="Proteomes" id="UP001057402">
    <property type="component" value="Chromosome 1"/>
</dbReference>
<protein>
    <submittedName>
        <fullName evidence="1">Uncharacterized protein</fullName>
    </submittedName>
</protein>
<accession>A0ACB9SC79</accession>
<comment type="caution">
    <text evidence="1">The sequence shown here is derived from an EMBL/GenBank/DDBJ whole genome shotgun (WGS) entry which is preliminary data.</text>
</comment>
<reference evidence="2" key="1">
    <citation type="journal article" date="2023" name="Front. Plant Sci.">
        <title>Chromosomal-level genome assembly of Melastoma candidum provides insights into trichome evolution.</title>
        <authorList>
            <person name="Zhong Y."/>
            <person name="Wu W."/>
            <person name="Sun C."/>
            <person name="Zou P."/>
            <person name="Liu Y."/>
            <person name="Dai S."/>
            <person name="Zhou R."/>
        </authorList>
    </citation>
    <scope>NUCLEOTIDE SEQUENCE [LARGE SCALE GENOMIC DNA]</scope>
</reference>